<keyword evidence="2" id="KW-0539">Nucleus</keyword>
<dbReference type="Proteomes" id="UP001055439">
    <property type="component" value="Chromosome 5"/>
</dbReference>
<dbReference type="Pfam" id="PF06203">
    <property type="entry name" value="CCT"/>
    <property type="match status" value="1"/>
</dbReference>
<protein>
    <submittedName>
        <fullName evidence="5">CCT motif family protein</fullName>
    </submittedName>
</protein>
<dbReference type="GO" id="GO:0005634">
    <property type="term" value="C:nucleus"/>
    <property type="evidence" value="ECO:0007669"/>
    <property type="project" value="UniProtKB-SubCell"/>
</dbReference>
<feature type="region of interest" description="Disordered" evidence="3">
    <location>
        <begin position="381"/>
        <end position="405"/>
    </location>
</feature>
<dbReference type="OrthoDB" id="153872at2759"/>
<evidence type="ECO:0000256" key="2">
    <source>
        <dbReference type="ARBA" id="ARBA00023242"/>
    </source>
</evidence>
<feature type="region of interest" description="Disordered" evidence="3">
    <location>
        <begin position="337"/>
        <end position="363"/>
    </location>
</feature>
<dbReference type="InterPro" id="IPR045281">
    <property type="entry name" value="CONSTANS-like"/>
</dbReference>
<dbReference type="GO" id="GO:0003700">
    <property type="term" value="F:DNA-binding transcription factor activity"/>
    <property type="evidence" value="ECO:0007669"/>
    <property type="project" value="TreeGrafter"/>
</dbReference>
<dbReference type="GO" id="GO:0009909">
    <property type="term" value="P:regulation of flower development"/>
    <property type="evidence" value="ECO:0007669"/>
    <property type="project" value="InterPro"/>
</dbReference>
<evidence type="ECO:0000256" key="1">
    <source>
        <dbReference type="ARBA" id="ARBA00004123"/>
    </source>
</evidence>
<dbReference type="PANTHER" id="PTHR31319">
    <property type="entry name" value="ZINC FINGER PROTEIN CONSTANS-LIKE 4"/>
    <property type="match status" value="1"/>
</dbReference>
<evidence type="ECO:0000259" key="4">
    <source>
        <dbReference type="Pfam" id="PF06203"/>
    </source>
</evidence>
<evidence type="ECO:0000313" key="5">
    <source>
        <dbReference type="EMBL" id="URE04437.1"/>
    </source>
</evidence>
<feature type="domain" description="CCT" evidence="4">
    <location>
        <begin position="298"/>
        <end position="340"/>
    </location>
</feature>
<accession>A0A9E7G1U7</accession>
<keyword evidence="6" id="KW-1185">Reference proteome</keyword>
<dbReference type="EMBL" id="CP097507">
    <property type="protein sequence ID" value="URE04437.1"/>
    <property type="molecule type" value="Genomic_DNA"/>
</dbReference>
<evidence type="ECO:0000256" key="3">
    <source>
        <dbReference type="SAM" id="MobiDB-lite"/>
    </source>
</evidence>
<reference evidence="5" key="1">
    <citation type="submission" date="2022-05" db="EMBL/GenBank/DDBJ databases">
        <title>The Musa troglodytarum L. genome provides insights into the mechanism of non-climacteric behaviour and enrichment of carotenoids.</title>
        <authorList>
            <person name="Wang J."/>
        </authorList>
    </citation>
    <scope>NUCLEOTIDE SEQUENCE</scope>
    <source>
        <tissue evidence="5">Leaf</tissue>
    </source>
</reference>
<proteinExistence type="predicted"/>
<sequence>MHGDKDMQEDLVFHAAAAHLFGEENEEGICGSIAPRILDFDDDDVSPLALLIYADDVCSSSSSATAAAVNAGTSVSTPPRCWDDVVSFSPFPSLDALFDTPPAQHPDPVPAVWYPSSTSSSSLNPPLPAMFPVPPPYAGNHHLNPFDHQNPMSVDAITNGYPPYSPDAPAFPPSHQHAAAHVQQRQALAAMEAVPTWALLEAGGIEACGGPYRFFYAGDVMAPNQALVKPANVAENQWRKNVNAWDGQSQTTPTAYGTDDLRVSMAGSGRSPTPLAATDISAMDDSSFKVGRLSVEERKEKIDRYMKKRAERNFSKKIKYACRKTLADSRPRIHGRFAKNDELGETAKSGSSNNDFDDEGEVVVKEEDTLDSDILAHISGIDLSKASNTERHKPKAISPEGNCSA</sequence>
<dbReference type="AlphaFoldDB" id="A0A9E7G1U7"/>
<dbReference type="InterPro" id="IPR010402">
    <property type="entry name" value="CCT_domain"/>
</dbReference>
<organism evidence="5 6">
    <name type="scientific">Musa troglodytarum</name>
    <name type="common">fe'i banana</name>
    <dbReference type="NCBI Taxonomy" id="320322"/>
    <lineage>
        <taxon>Eukaryota</taxon>
        <taxon>Viridiplantae</taxon>
        <taxon>Streptophyta</taxon>
        <taxon>Embryophyta</taxon>
        <taxon>Tracheophyta</taxon>
        <taxon>Spermatophyta</taxon>
        <taxon>Magnoliopsida</taxon>
        <taxon>Liliopsida</taxon>
        <taxon>Zingiberales</taxon>
        <taxon>Musaceae</taxon>
        <taxon>Musa</taxon>
    </lineage>
</organism>
<comment type="subcellular location">
    <subcellularLocation>
        <location evidence="1">Nucleus</location>
    </subcellularLocation>
</comment>
<dbReference type="PANTHER" id="PTHR31319:SF110">
    <property type="entry name" value="CCT MOTIF FAMILY PROTEIN"/>
    <property type="match status" value="1"/>
</dbReference>
<name>A0A9E7G1U7_9LILI</name>
<gene>
    <name evidence="5" type="ORF">MUK42_10115</name>
</gene>
<evidence type="ECO:0000313" key="6">
    <source>
        <dbReference type="Proteomes" id="UP001055439"/>
    </source>
</evidence>